<evidence type="ECO:0000313" key="2">
    <source>
        <dbReference type="Proteomes" id="UP000224567"/>
    </source>
</evidence>
<sequence>MLQFKIPSCDLMKATLKYLGGIAGPSGYGSKTTAEQVTQICSVSFTSQLTAIITEEFQFHRMEQKSSVILVV</sequence>
<comment type="caution">
    <text evidence="1">The sequence shown here is derived from an EMBL/GenBank/DDBJ whole genome shotgun (WGS) entry which is preliminary data.</text>
</comment>
<reference evidence="1 2" key="1">
    <citation type="journal article" date="2017" name="Genome Biol.">
        <title>New reference genome sequences of hot pepper reveal the massive evolution of plant disease-resistance genes by retroduplication.</title>
        <authorList>
            <person name="Kim S."/>
            <person name="Park J."/>
            <person name="Yeom S.I."/>
            <person name="Kim Y.M."/>
            <person name="Seo E."/>
            <person name="Kim K.T."/>
            <person name="Kim M.S."/>
            <person name="Lee J.M."/>
            <person name="Cheong K."/>
            <person name="Shin H.S."/>
            <person name="Kim S.B."/>
            <person name="Han K."/>
            <person name="Lee J."/>
            <person name="Park M."/>
            <person name="Lee H.A."/>
            <person name="Lee H.Y."/>
            <person name="Lee Y."/>
            <person name="Oh S."/>
            <person name="Lee J.H."/>
            <person name="Choi E."/>
            <person name="Choi E."/>
            <person name="Lee S.E."/>
            <person name="Jeon J."/>
            <person name="Kim H."/>
            <person name="Choi G."/>
            <person name="Song H."/>
            <person name="Lee J."/>
            <person name="Lee S.C."/>
            <person name="Kwon J.K."/>
            <person name="Lee H.Y."/>
            <person name="Koo N."/>
            <person name="Hong Y."/>
            <person name="Kim R.W."/>
            <person name="Kang W.H."/>
            <person name="Huh J.H."/>
            <person name="Kang B.C."/>
            <person name="Yang T.J."/>
            <person name="Lee Y.H."/>
            <person name="Bennetzen J.L."/>
            <person name="Choi D."/>
        </authorList>
    </citation>
    <scope>NUCLEOTIDE SEQUENCE [LARGE SCALE GENOMIC DNA]</scope>
    <source>
        <strain evidence="2">cv. PBC81</strain>
    </source>
</reference>
<dbReference type="AlphaFoldDB" id="A0A2G2V6E7"/>
<proteinExistence type="predicted"/>
<evidence type="ECO:0000313" key="1">
    <source>
        <dbReference type="EMBL" id="PHT28566.1"/>
    </source>
</evidence>
<dbReference type="EMBL" id="MLFT02000206">
    <property type="protein sequence ID" value="PHT28566.1"/>
    <property type="molecule type" value="Genomic_DNA"/>
</dbReference>
<dbReference type="Proteomes" id="UP000224567">
    <property type="component" value="Unassembled WGS sequence"/>
</dbReference>
<keyword evidence="2" id="KW-1185">Reference proteome</keyword>
<reference evidence="2" key="2">
    <citation type="journal article" date="2017" name="J. Anim. Genet.">
        <title>Multiple reference genome sequences of hot pepper reveal the massive evolution of plant disease resistance genes by retroduplication.</title>
        <authorList>
            <person name="Kim S."/>
            <person name="Park J."/>
            <person name="Yeom S.-I."/>
            <person name="Kim Y.-M."/>
            <person name="Seo E."/>
            <person name="Kim K.-T."/>
            <person name="Kim M.-S."/>
            <person name="Lee J.M."/>
            <person name="Cheong K."/>
            <person name="Shin H.-S."/>
            <person name="Kim S.-B."/>
            <person name="Han K."/>
            <person name="Lee J."/>
            <person name="Park M."/>
            <person name="Lee H.-A."/>
            <person name="Lee H.-Y."/>
            <person name="Lee Y."/>
            <person name="Oh S."/>
            <person name="Lee J.H."/>
            <person name="Choi E."/>
            <person name="Choi E."/>
            <person name="Lee S.E."/>
            <person name="Jeon J."/>
            <person name="Kim H."/>
            <person name="Choi G."/>
            <person name="Song H."/>
            <person name="Lee J."/>
            <person name="Lee S.-C."/>
            <person name="Kwon J.-K."/>
            <person name="Lee H.-Y."/>
            <person name="Koo N."/>
            <person name="Hong Y."/>
            <person name="Kim R.W."/>
            <person name="Kang W.-H."/>
            <person name="Huh J.H."/>
            <person name="Kang B.-C."/>
            <person name="Yang T.-J."/>
            <person name="Lee Y.-H."/>
            <person name="Bennetzen J.L."/>
            <person name="Choi D."/>
        </authorList>
    </citation>
    <scope>NUCLEOTIDE SEQUENCE [LARGE SCALE GENOMIC DNA]</scope>
    <source>
        <strain evidence="2">cv. PBC81</strain>
    </source>
</reference>
<accession>A0A2G2V6E7</accession>
<gene>
    <name evidence="1" type="ORF">CQW23_31837</name>
</gene>
<name>A0A2G2V6E7_CAPBA</name>
<dbReference type="OrthoDB" id="191139at2759"/>
<organism evidence="1 2">
    <name type="scientific">Capsicum baccatum</name>
    <name type="common">Peruvian pepper</name>
    <dbReference type="NCBI Taxonomy" id="33114"/>
    <lineage>
        <taxon>Eukaryota</taxon>
        <taxon>Viridiplantae</taxon>
        <taxon>Streptophyta</taxon>
        <taxon>Embryophyta</taxon>
        <taxon>Tracheophyta</taxon>
        <taxon>Spermatophyta</taxon>
        <taxon>Magnoliopsida</taxon>
        <taxon>eudicotyledons</taxon>
        <taxon>Gunneridae</taxon>
        <taxon>Pentapetalae</taxon>
        <taxon>asterids</taxon>
        <taxon>lamiids</taxon>
        <taxon>Solanales</taxon>
        <taxon>Solanaceae</taxon>
        <taxon>Solanoideae</taxon>
        <taxon>Capsiceae</taxon>
        <taxon>Capsicum</taxon>
    </lineage>
</organism>
<dbReference type="STRING" id="33114.A0A2G2V6E7"/>
<protein>
    <submittedName>
        <fullName evidence="1">Uncharacterized protein</fullName>
    </submittedName>
</protein>